<dbReference type="KEGG" id="cpyr:CYJ47_07605"/>
<dbReference type="Gene3D" id="3.40.50.300">
    <property type="entry name" value="P-loop containing nucleotide triphosphate hydrolases"/>
    <property type="match status" value="1"/>
</dbReference>
<dbReference type="SUPFAM" id="SSF52540">
    <property type="entry name" value="P-loop containing nucleoside triphosphate hydrolases"/>
    <property type="match status" value="1"/>
</dbReference>
<dbReference type="Pfam" id="PF00005">
    <property type="entry name" value="ABC_tran"/>
    <property type="match status" value="1"/>
</dbReference>
<accession>A0AAF1BQU9</accession>
<evidence type="ECO:0000313" key="6">
    <source>
        <dbReference type="Proteomes" id="UP000234560"/>
    </source>
</evidence>
<dbReference type="Proteomes" id="UP000234560">
    <property type="component" value="Chromosome"/>
</dbReference>
<keyword evidence="2" id="KW-0547">Nucleotide-binding</keyword>
<dbReference type="InterPro" id="IPR003593">
    <property type="entry name" value="AAA+_ATPase"/>
</dbReference>
<dbReference type="PANTHER" id="PTHR42794">
    <property type="entry name" value="HEMIN IMPORT ATP-BINDING PROTEIN HMUV"/>
    <property type="match status" value="1"/>
</dbReference>
<reference evidence="5" key="2">
    <citation type="submission" date="2023-10" db="EMBL/GenBank/DDBJ databases">
        <authorList>
            <person name="Choi B."/>
        </authorList>
    </citation>
    <scope>NUCLEOTIDE SEQUENCE</scope>
    <source>
        <strain evidence="5">UMB0763</strain>
    </source>
</reference>
<sequence>MLEVKDLSTGYDGKTILSGVSFTVSSPTIIGLVGPNGSGKSTLLKSIGGIHLFEGEVLFDAHPLSSYRTTERVHRLSYVAQHSGEAISLTVREVVELGCRAGRGPFSQAHEGDEAVIAEALMHTSLDDIAGTRLSELSGGQVQRAMVARAMAQRASVMLLDEPTNHLDLHHQYRLMELLTHICSEHRTIVILAIHDLGLAARYCDTIILLNNGSVEKMGTPLEVLTSEVLARVFRVRGKFTTSEHGFPLLTIDGALLPGNANPLTLPLHSAQTN</sequence>
<dbReference type="FunFam" id="3.40.50.300:FF:000134">
    <property type="entry name" value="Iron-enterobactin ABC transporter ATP-binding protein"/>
    <property type="match status" value="1"/>
</dbReference>
<keyword evidence="3 5" id="KW-0067">ATP-binding</keyword>
<protein>
    <submittedName>
        <fullName evidence="5">ABC transporter ATP-binding protein</fullName>
    </submittedName>
</protein>
<organism evidence="5 6">
    <name type="scientific">Corynebacterium pyruviciproducens</name>
    <dbReference type="NCBI Taxonomy" id="598660"/>
    <lineage>
        <taxon>Bacteria</taxon>
        <taxon>Bacillati</taxon>
        <taxon>Actinomycetota</taxon>
        <taxon>Actinomycetes</taxon>
        <taxon>Mycobacteriales</taxon>
        <taxon>Corynebacteriaceae</taxon>
        <taxon>Corynebacterium</taxon>
    </lineage>
</organism>
<dbReference type="GO" id="GO:0016887">
    <property type="term" value="F:ATP hydrolysis activity"/>
    <property type="evidence" value="ECO:0007669"/>
    <property type="project" value="InterPro"/>
</dbReference>
<dbReference type="RefSeq" id="WP_101678047.1">
    <property type="nucleotide sequence ID" value="NZ_CP136958.1"/>
</dbReference>
<dbReference type="EMBL" id="CP136958">
    <property type="protein sequence ID" value="WOT01158.1"/>
    <property type="molecule type" value="Genomic_DNA"/>
</dbReference>
<dbReference type="CDD" id="cd03214">
    <property type="entry name" value="ABC_Iron-Siderophores_B12_Hemin"/>
    <property type="match status" value="1"/>
</dbReference>
<keyword evidence="1" id="KW-0813">Transport</keyword>
<dbReference type="InterPro" id="IPR027417">
    <property type="entry name" value="P-loop_NTPase"/>
</dbReference>
<evidence type="ECO:0000313" key="5">
    <source>
        <dbReference type="EMBL" id="WOT01158.1"/>
    </source>
</evidence>
<evidence type="ECO:0000259" key="4">
    <source>
        <dbReference type="PROSITE" id="PS50893"/>
    </source>
</evidence>
<dbReference type="SMART" id="SM00382">
    <property type="entry name" value="AAA"/>
    <property type="match status" value="1"/>
</dbReference>
<dbReference type="PROSITE" id="PS50893">
    <property type="entry name" value="ABC_TRANSPORTER_2"/>
    <property type="match status" value="1"/>
</dbReference>
<evidence type="ECO:0000256" key="2">
    <source>
        <dbReference type="ARBA" id="ARBA00022741"/>
    </source>
</evidence>
<dbReference type="GO" id="GO:0005524">
    <property type="term" value="F:ATP binding"/>
    <property type="evidence" value="ECO:0007669"/>
    <property type="project" value="UniProtKB-KW"/>
</dbReference>
<evidence type="ECO:0000256" key="1">
    <source>
        <dbReference type="ARBA" id="ARBA00022448"/>
    </source>
</evidence>
<dbReference type="AlphaFoldDB" id="A0AAF1BQU9"/>
<proteinExistence type="predicted"/>
<evidence type="ECO:0000256" key="3">
    <source>
        <dbReference type="ARBA" id="ARBA00022840"/>
    </source>
</evidence>
<name>A0AAF1BQU9_9CORY</name>
<reference evidence="5" key="1">
    <citation type="submission" date="2017-12" db="EMBL/GenBank/DDBJ databases">
        <authorList>
            <person name="Thomas-White K."/>
            <person name="Wolfe A.J."/>
        </authorList>
    </citation>
    <scope>NUCLEOTIDE SEQUENCE</scope>
    <source>
        <strain evidence="5">UMB0763</strain>
    </source>
</reference>
<feature type="domain" description="ABC transporter" evidence="4">
    <location>
        <begin position="2"/>
        <end position="237"/>
    </location>
</feature>
<dbReference type="PANTHER" id="PTHR42794:SF2">
    <property type="entry name" value="ABC TRANSPORTER ATP-BINDING PROTEIN"/>
    <property type="match status" value="1"/>
</dbReference>
<gene>
    <name evidence="5" type="ORF">CYJ47_07605</name>
</gene>
<dbReference type="InterPro" id="IPR003439">
    <property type="entry name" value="ABC_transporter-like_ATP-bd"/>
</dbReference>